<comment type="pathway">
    <text evidence="1 7">Cofactor biosynthesis; (R)-pantothenate biosynthesis; (R)-pantoate from 3-methyl-2-oxobutanoate: step 1/2.</text>
</comment>
<feature type="active site" description="Proton acceptor" evidence="7 8">
    <location>
        <position position="192"/>
    </location>
</feature>
<dbReference type="CDD" id="cd06557">
    <property type="entry name" value="KPHMT-like"/>
    <property type="match status" value="1"/>
</dbReference>
<organism evidence="11 12">
    <name type="scientific">Barrientosiimonas humi</name>
    <dbReference type="NCBI Taxonomy" id="999931"/>
    <lineage>
        <taxon>Bacteria</taxon>
        <taxon>Bacillati</taxon>
        <taxon>Actinomycetota</taxon>
        <taxon>Actinomycetes</taxon>
        <taxon>Micrococcales</taxon>
        <taxon>Dermacoccaceae</taxon>
        <taxon>Barrientosiimonas</taxon>
    </lineage>
</organism>
<dbReference type="GO" id="GO:0000287">
    <property type="term" value="F:magnesium ion binding"/>
    <property type="evidence" value="ECO:0007669"/>
    <property type="project" value="TreeGrafter"/>
</dbReference>
<dbReference type="GO" id="GO:0008168">
    <property type="term" value="F:methyltransferase activity"/>
    <property type="evidence" value="ECO:0007669"/>
    <property type="project" value="UniProtKB-KW"/>
</dbReference>
<keyword evidence="7 10" id="KW-0460">Magnesium</keyword>
<dbReference type="HAMAP" id="MF_00156">
    <property type="entry name" value="PanB"/>
    <property type="match status" value="1"/>
</dbReference>
<evidence type="ECO:0000256" key="2">
    <source>
        <dbReference type="ARBA" id="ARBA00008676"/>
    </source>
</evidence>
<comment type="similarity">
    <text evidence="2 7">Belongs to the PanB family.</text>
</comment>
<dbReference type="SUPFAM" id="SSF51621">
    <property type="entry name" value="Phosphoenolpyruvate/pyruvate domain"/>
    <property type="match status" value="1"/>
</dbReference>
<comment type="subunit">
    <text evidence="3 7">Homodecamer; pentamer of dimers.</text>
</comment>
<evidence type="ECO:0000256" key="4">
    <source>
        <dbReference type="ARBA" id="ARBA00022655"/>
    </source>
</evidence>
<keyword evidence="12" id="KW-1185">Reference proteome</keyword>
<comment type="catalytic activity">
    <reaction evidence="7">
        <text>(6R)-5,10-methylene-5,6,7,8-tetrahydrofolate + 3-methyl-2-oxobutanoate + H2O = 2-dehydropantoate + (6S)-5,6,7,8-tetrahydrofolate</text>
        <dbReference type="Rhea" id="RHEA:11824"/>
        <dbReference type="ChEBI" id="CHEBI:11561"/>
        <dbReference type="ChEBI" id="CHEBI:11851"/>
        <dbReference type="ChEBI" id="CHEBI:15377"/>
        <dbReference type="ChEBI" id="CHEBI:15636"/>
        <dbReference type="ChEBI" id="CHEBI:57453"/>
        <dbReference type="EC" id="2.1.2.11"/>
    </reaction>
</comment>
<accession>A0A542XBD4</accession>
<keyword evidence="7 10" id="KW-0479">Metal-binding</keyword>
<comment type="cofactor">
    <cofactor evidence="7 10">
        <name>Mg(2+)</name>
        <dbReference type="ChEBI" id="CHEBI:18420"/>
    </cofactor>
    <text evidence="7 10">Binds 1 Mg(2+) ion per subunit.</text>
</comment>
<evidence type="ECO:0000256" key="8">
    <source>
        <dbReference type="PIRSR" id="PIRSR000388-1"/>
    </source>
</evidence>
<dbReference type="GO" id="GO:0003864">
    <property type="term" value="F:3-methyl-2-oxobutanoate hydroxymethyltransferase activity"/>
    <property type="evidence" value="ECO:0007669"/>
    <property type="project" value="UniProtKB-UniRule"/>
</dbReference>
<dbReference type="GO" id="GO:0005737">
    <property type="term" value="C:cytoplasm"/>
    <property type="evidence" value="ECO:0007669"/>
    <property type="project" value="UniProtKB-SubCell"/>
</dbReference>
<dbReference type="InterPro" id="IPR015813">
    <property type="entry name" value="Pyrv/PenolPyrv_kinase-like_dom"/>
</dbReference>
<feature type="binding site" evidence="7 10">
    <location>
        <position position="56"/>
    </location>
    <ligand>
        <name>Mg(2+)</name>
        <dbReference type="ChEBI" id="CHEBI:18420"/>
    </ligand>
</feature>
<dbReference type="Gene3D" id="3.20.20.60">
    <property type="entry name" value="Phosphoenolpyruvate-binding domains"/>
    <property type="match status" value="1"/>
</dbReference>
<keyword evidence="7" id="KW-0963">Cytoplasm</keyword>
<protein>
    <recommendedName>
        <fullName evidence="7">3-methyl-2-oxobutanoate hydroxymethyltransferase</fullName>
        <ecNumber evidence="7">2.1.2.11</ecNumber>
    </recommendedName>
    <alternativeName>
        <fullName evidence="7">Ketopantoate hydroxymethyltransferase</fullName>
        <shortName evidence="7">KPHMT</shortName>
    </alternativeName>
</protein>
<evidence type="ECO:0000256" key="7">
    <source>
        <dbReference type="HAMAP-Rule" id="MF_00156"/>
    </source>
</evidence>
<evidence type="ECO:0000256" key="6">
    <source>
        <dbReference type="ARBA" id="ARBA00056497"/>
    </source>
</evidence>
<feature type="binding site" evidence="7 9">
    <location>
        <position position="95"/>
    </location>
    <ligand>
        <name>3-methyl-2-oxobutanoate</name>
        <dbReference type="ChEBI" id="CHEBI:11851"/>
    </ligand>
</feature>
<keyword evidence="5 7" id="KW-0808">Transferase</keyword>
<evidence type="ECO:0000256" key="3">
    <source>
        <dbReference type="ARBA" id="ARBA00011424"/>
    </source>
</evidence>
<feature type="binding site" evidence="7 10">
    <location>
        <position position="95"/>
    </location>
    <ligand>
        <name>Mg(2+)</name>
        <dbReference type="ChEBI" id="CHEBI:18420"/>
    </ligand>
</feature>
<dbReference type="EMBL" id="VFOK01000001">
    <property type="protein sequence ID" value="TQL33149.1"/>
    <property type="molecule type" value="Genomic_DNA"/>
</dbReference>
<dbReference type="NCBIfam" id="NF001452">
    <property type="entry name" value="PRK00311.1"/>
    <property type="match status" value="1"/>
</dbReference>
<feature type="binding site" evidence="7 10">
    <location>
        <position position="127"/>
    </location>
    <ligand>
        <name>Mg(2+)</name>
        <dbReference type="ChEBI" id="CHEBI:18420"/>
    </ligand>
</feature>
<dbReference type="PANTHER" id="PTHR20881:SF0">
    <property type="entry name" value="3-METHYL-2-OXOBUTANOATE HYDROXYMETHYLTRANSFERASE"/>
    <property type="match status" value="1"/>
</dbReference>
<reference evidence="11 12" key="1">
    <citation type="submission" date="2019-06" db="EMBL/GenBank/DDBJ databases">
        <title>Sequencing the genomes of 1000 actinobacteria strains.</title>
        <authorList>
            <person name="Klenk H.-P."/>
        </authorList>
    </citation>
    <scope>NUCLEOTIDE SEQUENCE [LARGE SCALE GENOMIC DNA]</scope>
    <source>
        <strain evidence="11 12">DSM 24617</strain>
    </source>
</reference>
<gene>
    <name evidence="7" type="primary">panB</name>
    <name evidence="11" type="ORF">FB554_1284</name>
</gene>
<keyword evidence="11" id="KW-0489">Methyltransferase</keyword>
<dbReference type="GO" id="GO:0032259">
    <property type="term" value="P:methylation"/>
    <property type="evidence" value="ECO:0007669"/>
    <property type="project" value="UniProtKB-KW"/>
</dbReference>
<comment type="caution">
    <text evidence="11">The sequence shown here is derived from an EMBL/GenBank/DDBJ whole genome shotgun (WGS) entry which is preliminary data.</text>
</comment>
<dbReference type="FunFam" id="3.20.20.60:FF:000003">
    <property type="entry name" value="3-methyl-2-oxobutanoate hydroxymethyltransferase"/>
    <property type="match status" value="1"/>
</dbReference>
<evidence type="ECO:0000313" key="12">
    <source>
        <dbReference type="Proteomes" id="UP000318336"/>
    </source>
</evidence>
<evidence type="ECO:0000256" key="5">
    <source>
        <dbReference type="ARBA" id="ARBA00022679"/>
    </source>
</evidence>
<comment type="function">
    <text evidence="6 7">Catalyzes the reversible reaction in which hydroxymethyl group from 5,10-methylenetetrahydrofolate is transferred onto alpha-ketoisovalerate to form ketopantoate.</text>
</comment>
<dbReference type="RefSeq" id="WP_211344541.1">
    <property type="nucleotide sequence ID" value="NZ_CAJTBP010000001.1"/>
</dbReference>
<evidence type="ECO:0000313" key="11">
    <source>
        <dbReference type="EMBL" id="TQL33149.1"/>
    </source>
</evidence>
<sequence>MSKHSPASSTGPKRVRAHHLRAMKERGEKIVALTAYDAVTSALLDAAGVDLLLVGDSIGNTMHGHDTTLPVTVEDMIPAARGVARAADRAFVVVDLPFGSYESGPEQALATAVRFMKETGAHGVKLEGGERVVEQVRAISQAGIPVVGHLGYTPQSEHALGGPRVQGRDDAEQLLADARAIADAGAIAVVLEMVPVPLAQRVTEALAVPTIGIGAGPGCDGQILVWTDMAGMGDWAPRFVKQYARLGEALREAAQTYAGEVRDGSFPAAEHGFDK</sequence>
<dbReference type="InterPro" id="IPR003700">
    <property type="entry name" value="Pantoate_hydroxy_MeTrfase"/>
</dbReference>
<evidence type="ECO:0000256" key="1">
    <source>
        <dbReference type="ARBA" id="ARBA00005033"/>
    </source>
</evidence>
<feature type="binding site" evidence="7 9">
    <location>
        <begin position="56"/>
        <end position="57"/>
    </location>
    <ligand>
        <name>3-methyl-2-oxobutanoate</name>
        <dbReference type="ChEBI" id="CHEBI:11851"/>
    </ligand>
</feature>
<feature type="binding site" evidence="7 9">
    <location>
        <position position="125"/>
    </location>
    <ligand>
        <name>3-methyl-2-oxobutanoate</name>
        <dbReference type="ChEBI" id="CHEBI:11851"/>
    </ligand>
</feature>
<dbReference type="Pfam" id="PF02548">
    <property type="entry name" value="Pantoate_transf"/>
    <property type="match status" value="1"/>
</dbReference>
<evidence type="ECO:0000256" key="9">
    <source>
        <dbReference type="PIRSR" id="PIRSR000388-2"/>
    </source>
</evidence>
<evidence type="ECO:0000256" key="10">
    <source>
        <dbReference type="PIRSR" id="PIRSR000388-3"/>
    </source>
</evidence>
<dbReference type="GO" id="GO:0015940">
    <property type="term" value="P:pantothenate biosynthetic process"/>
    <property type="evidence" value="ECO:0007669"/>
    <property type="project" value="UniProtKB-UniRule"/>
</dbReference>
<dbReference type="EC" id="2.1.2.11" evidence="7"/>
<dbReference type="PIRSF" id="PIRSF000388">
    <property type="entry name" value="Pantoate_hydroxy_MeTrfase"/>
    <property type="match status" value="1"/>
</dbReference>
<dbReference type="Proteomes" id="UP000318336">
    <property type="component" value="Unassembled WGS sequence"/>
</dbReference>
<comment type="subcellular location">
    <subcellularLocation>
        <location evidence="7">Cytoplasm</location>
    </subcellularLocation>
</comment>
<name>A0A542XBD4_9MICO</name>
<keyword evidence="4 7" id="KW-0566">Pantothenate biosynthesis</keyword>
<dbReference type="UniPathway" id="UPA00028">
    <property type="reaction ID" value="UER00003"/>
</dbReference>
<dbReference type="NCBIfam" id="TIGR00222">
    <property type="entry name" value="panB"/>
    <property type="match status" value="1"/>
</dbReference>
<proteinExistence type="inferred from homology"/>
<dbReference type="InterPro" id="IPR040442">
    <property type="entry name" value="Pyrv_kinase-like_dom_sf"/>
</dbReference>
<dbReference type="PANTHER" id="PTHR20881">
    <property type="entry name" value="3-METHYL-2-OXOBUTANOATE HYDROXYMETHYLTRANSFERASE"/>
    <property type="match status" value="1"/>
</dbReference>
<dbReference type="AlphaFoldDB" id="A0A542XBD4"/>